<dbReference type="Proteomes" id="UP000056453">
    <property type="component" value="Unassembled WGS sequence"/>
</dbReference>
<name>A0AAW3MX58_9BURK</name>
<dbReference type="AlphaFoldDB" id="A0AAW3MX58"/>
<evidence type="ECO:0000313" key="2">
    <source>
        <dbReference type="Proteomes" id="UP000056453"/>
    </source>
</evidence>
<gene>
    <name evidence="1" type="ORF">WJ96_07545</name>
</gene>
<reference evidence="1 2" key="1">
    <citation type="submission" date="2015-11" db="EMBL/GenBank/DDBJ databases">
        <title>Expanding the genomic diversity of Burkholderia species for the development of highly accurate diagnostics.</title>
        <authorList>
            <person name="Sahl J."/>
            <person name="Keim P."/>
            <person name="Wagner D."/>
        </authorList>
    </citation>
    <scope>NUCLEOTIDE SEQUENCE [LARGE SCALE GENOMIC DNA]</scope>
    <source>
        <strain evidence="1 2">MSMB1808WGS</strain>
    </source>
</reference>
<accession>A0AAW3MX58</accession>
<dbReference type="EMBL" id="LPBJ01000047">
    <property type="protein sequence ID" value="KVP98365.1"/>
    <property type="molecule type" value="Genomic_DNA"/>
</dbReference>
<evidence type="ECO:0000313" key="1">
    <source>
        <dbReference type="EMBL" id="KVP98365.1"/>
    </source>
</evidence>
<organism evidence="1 2">
    <name type="scientific">Burkholderia ubonensis</name>
    <dbReference type="NCBI Taxonomy" id="101571"/>
    <lineage>
        <taxon>Bacteria</taxon>
        <taxon>Pseudomonadati</taxon>
        <taxon>Pseudomonadota</taxon>
        <taxon>Betaproteobacteria</taxon>
        <taxon>Burkholderiales</taxon>
        <taxon>Burkholderiaceae</taxon>
        <taxon>Burkholderia</taxon>
        <taxon>Burkholderia cepacia complex</taxon>
    </lineage>
</organism>
<comment type="caution">
    <text evidence="1">The sequence shown here is derived from an EMBL/GenBank/DDBJ whole genome shotgun (WGS) entry which is preliminary data.</text>
</comment>
<dbReference type="RefSeq" id="WP_059925620.1">
    <property type="nucleotide sequence ID" value="NZ_LPBG01000047.1"/>
</dbReference>
<proteinExistence type="predicted"/>
<sequence>MTSHAEYIKDQDEAQLSHLIELATKRRDDLIHGGWTRSWVVADYCNKGWFPHDKYADAVEFLCLLAKLHAKNGETHELSLEEGRYRPAEAARLFAETEEESARLAKSLA</sequence>
<protein>
    <submittedName>
        <fullName evidence="1">Uncharacterized protein</fullName>
    </submittedName>
</protein>
<keyword evidence="2" id="KW-1185">Reference proteome</keyword>